<dbReference type="STRING" id="1565605.PG1C_12795"/>
<proteinExistence type="predicted"/>
<dbReference type="SMART" id="SM00842">
    <property type="entry name" value="FtsA"/>
    <property type="match status" value="1"/>
</dbReference>
<dbReference type="InterPro" id="IPR043129">
    <property type="entry name" value="ATPase_NBD"/>
</dbReference>
<dbReference type="InterPro" id="IPR005883">
    <property type="entry name" value="PilM"/>
</dbReference>
<feature type="domain" description="SHS2" evidence="1">
    <location>
        <begin position="2"/>
        <end position="167"/>
    </location>
</feature>
<dbReference type="Gene3D" id="3.30.1490.300">
    <property type="match status" value="1"/>
</dbReference>
<dbReference type="PANTHER" id="PTHR32432:SF3">
    <property type="entry name" value="ETHANOLAMINE UTILIZATION PROTEIN EUTJ"/>
    <property type="match status" value="1"/>
</dbReference>
<dbReference type="Gene3D" id="3.30.420.40">
    <property type="match status" value="2"/>
</dbReference>
<dbReference type="InterPro" id="IPR003494">
    <property type="entry name" value="SHS2_FtsA"/>
</dbReference>
<evidence type="ECO:0000313" key="3">
    <source>
        <dbReference type="Proteomes" id="UP000061603"/>
    </source>
</evidence>
<dbReference type="InterPro" id="IPR050696">
    <property type="entry name" value="FtsA/MreB"/>
</dbReference>
<evidence type="ECO:0000313" key="2">
    <source>
        <dbReference type="EMBL" id="AJP49669.1"/>
    </source>
</evidence>
<dbReference type="PATRIC" id="fig|1565605.3.peg.2708"/>
<dbReference type="SUPFAM" id="SSF53067">
    <property type="entry name" value="Actin-like ATPase domain"/>
    <property type="match status" value="2"/>
</dbReference>
<dbReference type="Proteomes" id="UP000061603">
    <property type="component" value="Chromosome"/>
</dbReference>
<dbReference type="AlphaFoldDB" id="A0A0C5JD18"/>
<organism evidence="2 3">
    <name type="scientific">Rugosibacter aromaticivorans</name>
    <dbReference type="NCBI Taxonomy" id="1565605"/>
    <lineage>
        <taxon>Bacteria</taxon>
        <taxon>Pseudomonadati</taxon>
        <taxon>Pseudomonadota</taxon>
        <taxon>Betaproteobacteria</taxon>
        <taxon>Nitrosomonadales</taxon>
        <taxon>Sterolibacteriaceae</taxon>
        <taxon>Rugosibacter</taxon>
    </lineage>
</organism>
<name>A0A0C5JD18_9PROT</name>
<gene>
    <name evidence="2" type="ORF">PG1C_12795</name>
</gene>
<evidence type="ECO:0000259" key="1">
    <source>
        <dbReference type="SMART" id="SM00842"/>
    </source>
</evidence>
<dbReference type="PANTHER" id="PTHR32432">
    <property type="entry name" value="CELL DIVISION PROTEIN FTSA-RELATED"/>
    <property type="match status" value="1"/>
</dbReference>
<dbReference type="GO" id="GO:0051301">
    <property type="term" value="P:cell division"/>
    <property type="evidence" value="ECO:0007669"/>
    <property type="project" value="InterPro"/>
</dbReference>
<dbReference type="KEGG" id="rbu:PG1C_12795"/>
<reference evidence="2 3" key="1">
    <citation type="journal article" date="2015" name="Genome Announc.">
        <title>Complete Genome Sequence of a Novel Bacterium within the Family Rhodocyclaceae That Degrades Polycyclic Aromatic Hydrocarbons.</title>
        <authorList>
            <person name="Singleton D.R."/>
            <person name="Dickey A.N."/>
            <person name="Scholl E.H."/>
            <person name="Wright F.A."/>
            <person name="Aitken M.D."/>
        </authorList>
    </citation>
    <scope>NUCLEOTIDE SEQUENCE [LARGE SCALE GENOMIC DNA]</scope>
    <source>
        <strain evidence="3">PG1-Ca6</strain>
    </source>
</reference>
<accession>A0A0C5JD18</accession>
<sequence length="344" mass="37260">MGVDIGSTLIRMVELVDAGKGVPRVERYVTEPVPRDAVVDGNMAALEAVAEALKRCWSKLGTKTRNVALALPTAAVITKKITLPANLREQEMEIQVESEANQYLPFALEEVNLDFQIIGPSPANPDDVEVLLAASRKERVEDRVAVAEMAGLKPVVIDIEAYAIQAAYELVLKQLPQNGQGQIIALIDVGAAVTKVNIMQDEQQLYVREQAFGGAQLTDDIIRTYGLSPEEAERMKCSGAPPENYAAEILHPFVASMAQEIARALQFFFTSTPHNEVHHIVLAGGSVLVPGVVESVRQQTSVNTLLADPFAGMAISPRIRAKQLAMDAPSLLVACGLALRKFDQ</sequence>
<dbReference type="Pfam" id="PF11104">
    <property type="entry name" value="PilM_2"/>
    <property type="match status" value="1"/>
</dbReference>
<protein>
    <submittedName>
        <fullName evidence="2">Pilus assembly protein PilM</fullName>
    </submittedName>
</protein>
<dbReference type="PIRSF" id="PIRSF019169">
    <property type="entry name" value="PilM"/>
    <property type="match status" value="1"/>
</dbReference>
<dbReference type="HOGENOM" id="CLU_050686_1_0_4"/>
<dbReference type="NCBIfam" id="TIGR01175">
    <property type="entry name" value="pilM"/>
    <property type="match status" value="1"/>
</dbReference>
<dbReference type="EMBL" id="CP010554">
    <property type="protein sequence ID" value="AJP49669.1"/>
    <property type="molecule type" value="Genomic_DNA"/>
</dbReference>
<keyword evidence="3" id="KW-1185">Reference proteome</keyword>
<dbReference type="CDD" id="cd24049">
    <property type="entry name" value="ASKHA_NBD_PilM"/>
    <property type="match status" value="1"/>
</dbReference>